<dbReference type="SMART" id="SM00955">
    <property type="entry name" value="RNB"/>
    <property type="match status" value="1"/>
</dbReference>
<dbReference type="NCBIfam" id="TIGR02063">
    <property type="entry name" value="RNase_R"/>
    <property type="match status" value="1"/>
</dbReference>
<comment type="caution">
    <text evidence="11">The sequence shown here is derived from an EMBL/GenBank/DDBJ whole genome shotgun (WGS) entry which is preliminary data.</text>
</comment>
<dbReference type="InterPro" id="IPR040476">
    <property type="entry name" value="CSD2"/>
</dbReference>
<dbReference type="GO" id="GO:0003723">
    <property type="term" value="F:RNA binding"/>
    <property type="evidence" value="ECO:0007669"/>
    <property type="project" value="UniProtKB-UniRule"/>
</dbReference>
<dbReference type="EC" id="3.1.13.1" evidence="8"/>
<evidence type="ECO:0000256" key="4">
    <source>
        <dbReference type="ARBA" id="ARBA00022722"/>
    </source>
</evidence>
<dbReference type="RefSeq" id="WP_055222698.1">
    <property type="nucleotide sequence ID" value="NZ_BLYL01000001.1"/>
</dbReference>
<organism evidence="11 12">
    <name type="scientific">Coprococcus eutactus</name>
    <dbReference type="NCBI Taxonomy" id="33043"/>
    <lineage>
        <taxon>Bacteria</taxon>
        <taxon>Bacillati</taxon>
        <taxon>Bacillota</taxon>
        <taxon>Clostridia</taxon>
        <taxon>Lachnospirales</taxon>
        <taxon>Lachnospiraceae</taxon>
        <taxon>Coprococcus</taxon>
    </lineage>
</organism>
<evidence type="ECO:0000256" key="1">
    <source>
        <dbReference type="ARBA" id="ARBA00001849"/>
    </source>
</evidence>
<dbReference type="InterPro" id="IPR012340">
    <property type="entry name" value="NA-bd_OB-fold"/>
</dbReference>
<dbReference type="CDD" id="cd04471">
    <property type="entry name" value="S1_RNase_R"/>
    <property type="match status" value="1"/>
</dbReference>
<dbReference type="InterPro" id="IPR011805">
    <property type="entry name" value="RNase_R"/>
</dbReference>
<dbReference type="InterPro" id="IPR050180">
    <property type="entry name" value="RNR_Ribonuclease"/>
</dbReference>
<dbReference type="HAMAP" id="MF_01895">
    <property type="entry name" value="RNase_R"/>
    <property type="match status" value="1"/>
</dbReference>
<keyword evidence="9" id="KW-0175">Coiled coil</keyword>
<evidence type="ECO:0000256" key="6">
    <source>
        <dbReference type="ARBA" id="ARBA00022839"/>
    </source>
</evidence>
<dbReference type="Pfam" id="PF00773">
    <property type="entry name" value="RNB"/>
    <property type="match status" value="1"/>
</dbReference>
<keyword evidence="5 8" id="KW-0378">Hydrolase</keyword>
<evidence type="ECO:0000256" key="9">
    <source>
        <dbReference type="SAM" id="Coils"/>
    </source>
</evidence>
<dbReference type="InterPro" id="IPR001900">
    <property type="entry name" value="RNase_II/R"/>
</dbReference>
<keyword evidence="7 8" id="KW-0694">RNA-binding</keyword>
<comment type="similarity">
    <text evidence="8">Belongs to the RNR ribonuclease family. RNase R subfamily.</text>
</comment>
<dbReference type="SMART" id="SM00316">
    <property type="entry name" value="S1"/>
    <property type="match status" value="1"/>
</dbReference>
<evidence type="ECO:0000256" key="2">
    <source>
        <dbReference type="ARBA" id="ARBA00004496"/>
    </source>
</evidence>
<dbReference type="Pfam" id="PF00575">
    <property type="entry name" value="S1"/>
    <property type="match status" value="1"/>
</dbReference>
<dbReference type="SMART" id="SM00357">
    <property type="entry name" value="CSP"/>
    <property type="match status" value="2"/>
</dbReference>
<dbReference type="SUPFAM" id="SSF50249">
    <property type="entry name" value="Nucleic acid-binding proteins"/>
    <property type="match status" value="4"/>
</dbReference>
<accession>A0AAI9K4P4</accession>
<feature type="coiled-coil region" evidence="9">
    <location>
        <begin position="594"/>
        <end position="621"/>
    </location>
</feature>
<dbReference type="InterPro" id="IPR004476">
    <property type="entry name" value="RNase_II/RNase_R"/>
</dbReference>
<protein>
    <recommendedName>
        <fullName evidence="8">Ribonuclease R</fullName>
        <shortName evidence="8">RNase R</shortName>
        <ecNumber evidence="8">3.1.13.1</ecNumber>
    </recommendedName>
</protein>
<dbReference type="Proteomes" id="UP000660047">
    <property type="component" value="Unassembled WGS sequence"/>
</dbReference>
<dbReference type="InterPro" id="IPR011129">
    <property type="entry name" value="CSD"/>
</dbReference>
<evidence type="ECO:0000256" key="7">
    <source>
        <dbReference type="ARBA" id="ARBA00022884"/>
    </source>
</evidence>
<reference evidence="11" key="1">
    <citation type="submission" date="2020-06" db="EMBL/GenBank/DDBJ databases">
        <title>Characterization of fructooligosaccharide metabolism and fructooligosaccharide-degrading enzymes in human commensal butyrate producers.</title>
        <authorList>
            <person name="Tanno H."/>
            <person name="Fujii T."/>
            <person name="Hirano K."/>
            <person name="Maeno S."/>
            <person name="Tonozuka T."/>
            <person name="Sakamoto M."/>
            <person name="Ohkuma M."/>
            <person name="Tochio T."/>
            <person name="Endo A."/>
        </authorList>
    </citation>
    <scope>NUCLEOTIDE SEQUENCE</scope>
    <source>
        <strain evidence="11">JCM 31265</strain>
    </source>
</reference>
<dbReference type="InterPro" id="IPR003029">
    <property type="entry name" value="S1_domain"/>
</dbReference>
<evidence type="ECO:0000256" key="3">
    <source>
        <dbReference type="ARBA" id="ARBA00022490"/>
    </source>
</evidence>
<dbReference type="AlphaFoldDB" id="A0AAI9K4P4"/>
<proteinExistence type="inferred from homology"/>
<keyword evidence="3 8" id="KW-0963">Cytoplasm</keyword>
<evidence type="ECO:0000256" key="5">
    <source>
        <dbReference type="ARBA" id="ARBA00022801"/>
    </source>
</evidence>
<keyword evidence="4 8" id="KW-0540">Nuclease</keyword>
<comment type="function">
    <text evidence="8">3'-5' exoribonuclease that releases 5'-nucleoside monophosphates and is involved in maturation of structured RNAs.</text>
</comment>
<comment type="catalytic activity">
    <reaction evidence="1 8">
        <text>Exonucleolytic cleavage in the 3'- to 5'-direction to yield nucleoside 5'-phosphates.</text>
        <dbReference type="EC" id="3.1.13.1"/>
    </reaction>
</comment>
<evidence type="ECO:0000256" key="8">
    <source>
        <dbReference type="HAMAP-Rule" id="MF_01895"/>
    </source>
</evidence>
<dbReference type="EMBL" id="BLYL01000001">
    <property type="protein sequence ID" value="GFO93206.1"/>
    <property type="molecule type" value="Genomic_DNA"/>
</dbReference>
<dbReference type="GO" id="GO:0008859">
    <property type="term" value="F:exoribonuclease II activity"/>
    <property type="evidence" value="ECO:0007669"/>
    <property type="project" value="UniProtKB-UniRule"/>
</dbReference>
<dbReference type="PANTHER" id="PTHR23355">
    <property type="entry name" value="RIBONUCLEASE"/>
    <property type="match status" value="1"/>
</dbReference>
<dbReference type="Pfam" id="PF08206">
    <property type="entry name" value="OB_RNB"/>
    <property type="match status" value="1"/>
</dbReference>
<evidence type="ECO:0000313" key="12">
    <source>
        <dbReference type="Proteomes" id="UP000660047"/>
    </source>
</evidence>
<sequence length="727" mass="83287">MDNKDLELYNRRKQTVYEFICDDDYPPMKFKEMCTFLQVPGDERQTFLDILNDLTEEGLIIRSAKGRYQKVGEGTYKGTFIGNQRGFGFVRVEGMKEDFFVPEKNTMGAFHGDTVLIRAEDRPKGMKQEASVIKVLERGLKKVVGVYQKNKNFGFVIPDNLKIDGDIFISKANSMGAMAGHKVVAEIISYGDKVKSPEGKIIEILGHINDPESDVLSVVRALDIPVDFSDEVMDSLSQIPDFVSASEMAGRTDLRHLQTVTIDGEDAKDLDDAITLYEADGMYKLGVHIADVTHYVKENSPLDKEALNRGTSCYLVDRVIPMLPHKLSNGICSLNEGQDRLALSCLMDIDQKGHIVGHKICETVINVDRRMSYTSVSAIVEDHDPGETRKYEELVPMFEMMLHVSDLLRANRRKRGSIDFDFDESKIKIDSDGKVVSIGVYERRRSNEIIEDFMLAANETIAEDYFWQDIPFEYRVHETPDADRVEQLALLISNFGMYFKASKENIHPKEFQKLLNRIKGEPYENLVSRMALRTMKQAKYSTECTGHFGLSCKYYCHFTSPIRRYPDLQIHRIIKENIHGRLDSRRIEHYSMILDRVADDNSRKERRAEEAERDVEKLKKVEYMSAHIGEVYDGFVSGVTNRGMFVELPNTVEGFVNVADMRDDYYYFSQEDYAMIGEDTGKQYAIGDPIQIKVKNTDKMTKSIDFSIVYKGEDTFVKGKRKHSHRK</sequence>
<dbReference type="PANTHER" id="PTHR23355:SF9">
    <property type="entry name" value="DIS3-LIKE EXONUCLEASE 2"/>
    <property type="match status" value="1"/>
</dbReference>
<dbReference type="GO" id="GO:0005829">
    <property type="term" value="C:cytosol"/>
    <property type="evidence" value="ECO:0007669"/>
    <property type="project" value="TreeGrafter"/>
</dbReference>
<evidence type="ECO:0000259" key="10">
    <source>
        <dbReference type="PROSITE" id="PS50126"/>
    </source>
</evidence>
<gene>
    <name evidence="11" type="primary">vacB</name>
    <name evidence="8" type="synonym">rnr</name>
    <name evidence="11" type="ORF">COEU31_02520</name>
</gene>
<comment type="subcellular location">
    <subcellularLocation>
        <location evidence="2 8">Cytoplasm</location>
    </subcellularLocation>
</comment>
<feature type="domain" description="S1 motif" evidence="10">
    <location>
        <begin position="629"/>
        <end position="709"/>
    </location>
</feature>
<dbReference type="GO" id="GO:0006402">
    <property type="term" value="P:mRNA catabolic process"/>
    <property type="evidence" value="ECO:0007669"/>
    <property type="project" value="TreeGrafter"/>
</dbReference>
<evidence type="ECO:0000313" key="11">
    <source>
        <dbReference type="EMBL" id="GFO93206.1"/>
    </source>
</evidence>
<dbReference type="Gene3D" id="2.40.50.140">
    <property type="entry name" value="Nucleic acid-binding proteins"/>
    <property type="match status" value="3"/>
</dbReference>
<keyword evidence="6 8" id="KW-0269">Exonuclease</keyword>
<name>A0AAI9K4P4_9FIRM</name>
<dbReference type="InterPro" id="IPR013223">
    <property type="entry name" value="RNase_B_OB_dom"/>
</dbReference>
<dbReference type="NCBIfam" id="TIGR00358">
    <property type="entry name" value="3_prime_RNase"/>
    <property type="match status" value="1"/>
</dbReference>
<dbReference type="Pfam" id="PF17876">
    <property type="entry name" value="CSD2"/>
    <property type="match status" value="1"/>
</dbReference>
<dbReference type="PROSITE" id="PS50126">
    <property type="entry name" value="S1"/>
    <property type="match status" value="1"/>
</dbReference>